<evidence type="ECO:0000256" key="4">
    <source>
        <dbReference type="ARBA" id="ARBA00022475"/>
    </source>
</evidence>
<dbReference type="Gene3D" id="1.10.357.140">
    <property type="entry name" value="UbiA prenyltransferase"/>
    <property type="match status" value="1"/>
</dbReference>
<evidence type="ECO:0000256" key="10">
    <source>
        <dbReference type="ARBA" id="ARBA00022989"/>
    </source>
</evidence>
<dbReference type="PANTHER" id="PTHR11048:SF28">
    <property type="entry name" value="4-HYDROXYBENZOATE POLYPRENYLTRANSFERASE, MITOCHONDRIAL"/>
    <property type="match status" value="1"/>
</dbReference>
<evidence type="ECO:0000256" key="11">
    <source>
        <dbReference type="ARBA" id="ARBA00023136"/>
    </source>
</evidence>
<sequence length="287" mass="32094">MNQALKLRLNAYITLTRLNRPIGTFLVLWPTLWALWLAGGGLPKISNLLIFITGVVLMRSAGCAINDFADRNFDGHVQRTQTRPLALGIIRHHEAVILFVVLCLVSFALVLMTNRQTVYLSFAGAALAFIYPFMKRYTYLPQVVLGAAFSWAIPMAFMAEAGELTSITWLLYTANLLWTVAYDTLYAMVDREDDLKIGVKSTAILFAEADIAAVATLQGLAWLTWVLVGVRAGLGLFYYLALLVAGAMFVWQIWSVRNRDRDACFKAFLHNNWVGAVIFVGIFLNFL</sequence>
<evidence type="ECO:0000256" key="13">
    <source>
        <dbReference type="NCBIfam" id="TIGR01474"/>
    </source>
</evidence>
<dbReference type="InterPro" id="IPR030470">
    <property type="entry name" value="UbiA_prenylTrfase_CS"/>
</dbReference>
<keyword evidence="5 12" id="KW-0997">Cell inner membrane</keyword>
<feature type="transmembrane region" description="Helical" evidence="12">
    <location>
        <begin position="21"/>
        <end position="42"/>
    </location>
</feature>
<comment type="similarity">
    <text evidence="3 12">Belongs to the UbiA prenyltransferase family.</text>
</comment>
<dbReference type="EMBL" id="CP007142">
    <property type="protein sequence ID" value="AJQ92957.1"/>
    <property type="molecule type" value="Genomic_DNA"/>
</dbReference>
<evidence type="ECO:0000256" key="2">
    <source>
        <dbReference type="ARBA" id="ARBA00004141"/>
    </source>
</evidence>
<dbReference type="FunFam" id="1.10.357.140:FF:000002">
    <property type="entry name" value="4-hydroxybenzoate octaprenyltransferase"/>
    <property type="match status" value="1"/>
</dbReference>
<feature type="transmembrane region" description="Helical" evidence="12">
    <location>
        <begin position="90"/>
        <end position="111"/>
    </location>
</feature>
<feature type="transmembrane region" description="Helical" evidence="12">
    <location>
        <begin position="236"/>
        <end position="256"/>
    </location>
</feature>
<keyword evidence="6 12" id="KW-0808">Transferase</keyword>
<keyword evidence="8 12" id="KW-0812">Transmembrane</keyword>
<dbReference type="KEGG" id="gsn:YC6258_00907"/>
<dbReference type="Gene3D" id="1.20.120.1780">
    <property type="entry name" value="UbiA prenyltransferase"/>
    <property type="match status" value="1"/>
</dbReference>
<evidence type="ECO:0000256" key="7">
    <source>
        <dbReference type="ARBA" id="ARBA00022688"/>
    </source>
</evidence>
<dbReference type="Pfam" id="PF01040">
    <property type="entry name" value="UbiA"/>
    <property type="match status" value="1"/>
</dbReference>
<organism evidence="14 15">
    <name type="scientific">Gynuella sunshinyii YC6258</name>
    <dbReference type="NCBI Taxonomy" id="1445510"/>
    <lineage>
        <taxon>Bacteria</taxon>
        <taxon>Pseudomonadati</taxon>
        <taxon>Pseudomonadota</taxon>
        <taxon>Gammaproteobacteria</taxon>
        <taxon>Oceanospirillales</taxon>
        <taxon>Saccharospirillaceae</taxon>
        <taxon>Gynuella</taxon>
    </lineage>
</organism>
<dbReference type="OrthoDB" id="9782418at2"/>
<dbReference type="Proteomes" id="UP000032266">
    <property type="component" value="Chromosome"/>
</dbReference>
<keyword evidence="10 12" id="KW-1133">Transmembrane helix</keyword>
<comment type="catalytic activity">
    <reaction evidence="12">
        <text>all-trans-octaprenyl diphosphate + 4-hydroxybenzoate = 4-hydroxy-3-(all-trans-octaprenyl)benzoate + diphosphate</text>
        <dbReference type="Rhea" id="RHEA:27782"/>
        <dbReference type="ChEBI" id="CHEBI:1617"/>
        <dbReference type="ChEBI" id="CHEBI:17879"/>
        <dbReference type="ChEBI" id="CHEBI:33019"/>
        <dbReference type="ChEBI" id="CHEBI:57711"/>
        <dbReference type="EC" id="2.5.1.39"/>
    </reaction>
</comment>
<accession>A0A0C5VEH3</accession>
<dbReference type="InterPro" id="IPR000537">
    <property type="entry name" value="UbiA_prenyltransferase"/>
</dbReference>
<dbReference type="AlphaFoldDB" id="A0A0C5VEH3"/>
<dbReference type="GO" id="GO:0008412">
    <property type="term" value="F:4-hydroxybenzoate polyprenyltransferase activity"/>
    <property type="evidence" value="ECO:0007669"/>
    <property type="project" value="UniProtKB-UniRule"/>
</dbReference>
<feature type="transmembrane region" description="Helical" evidence="12">
    <location>
        <begin position="169"/>
        <end position="189"/>
    </location>
</feature>
<dbReference type="CDD" id="cd13959">
    <property type="entry name" value="PT_UbiA_COQ2"/>
    <property type="match status" value="1"/>
</dbReference>
<comment type="function">
    <text evidence="12">Catalyzes the prenylation of para-hydroxybenzoate (PHB) with an all-trans polyprenyl group. Mediates the second step in the final reaction sequence of ubiquinone-8 (UQ-8) biosynthesis, which is the condensation of the polyisoprenoid side chain with PHB, generating the first membrane-bound Q intermediate 3-octaprenyl-4-hydroxybenzoate.</text>
</comment>
<gene>
    <name evidence="12" type="primary">ubiA</name>
    <name evidence="14" type="ORF">YC6258_00907</name>
</gene>
<keyword evidence="4 12" id="KW-1003">Cell membrane</keyword>
<dbReference type="InterPro" id="IPR044878">
    <property type="entry name" value="UbiA_sf"/>
</dbReference>
<keyword evidence="7 12" id="KW-0831">Ubiquinone biosynthesis</keyword>
<dbReference type="InterPro" id="IPR039653">
    <property type="entry name" value="Prenyltransferase"/>
</dbReference>
<dbReference type="UniPathway" id="UPA00232"/>
<dbReference type="PANTHER" id="PTHR11048">
    <property type="entry name" value="PRENYLTRANSFERASES"/>
    <property type="match status" value="1"/>
</dbReference>
<feature type="transmembrane region" description="Helical" evidence="12">
    <location>
        <begin position="268"/>
        <end position="286"/>
    </location>
</feature>
<dbReference type="GO" id="GO:0006744">
    <property type="term" value="P:ubiquinone biosynthetic process"/>
    <property type="evidence" value="ECO:0007669"/>
    <property type="project" value="UniProtKB-UniRule"/>
</dbReference>
<dbReference type="RefSeq" id="WP_044615892.1">
    <property type="nucleotide sequence ID" value="NZ_CP007142.1"/>
</dbReference>
<evidence type="ECO:0000256" key="9">
    <source>
        <dbReference type="ARBA" id="ARBA00022842"/>
    </source>
</evidence>
<dbReference type="EC" id="2.5.1.39" evidence="12 13"/>
<dbReference type="NCBIfam" id="TIGR01474">
    <property type="entry name" value="ubiA_proteo"/>
    <property type="match status" value="1"/>
</dbReference>
<dbReference type="InterPro" id="IPR006370">
    <property type="entry name" value="HB_polyprenyltransferase-like"/>
</dbReference>
<evidence type="ECO:0000256" key="8">
    <source>
        <dbReference type="ARBA" id="ARBA00022692"/>
    </source>
</evidence>
<evidence type="ECO:0000256" key="6">
    <source>
        <dbReference type="ARBA" id="ARBA00022679"/>
    </source>
</evidence>
<comment type="subcellular location">
    <subcellularLocation>
        <location evidence="12">Cell inner membrane</location>
        <topology evidence="12">Multi-pass membrane protein</topology>
    </subcellularLocation>
    <subcellularLocation>
        <location evidence="2">Membrane</location>
        <topology evidence="2">Multi-pass membrane protein</topology>
    </subcellularLocation>
</comment>
<reference evidence="14 15" key="1">
    <citation type="submission" date="2014-01" db="EMBL/GenBank/DDBJ databases">
        <title>Full genme sequencing of cellulolytic bacterium Gynuella sunshinyii YC6258T gen. nov., sp. nov.</title>
        <authorList>
            <person name="Khan H."/>
            <person name="Chung E.J."/>
            <person name="Chung Y.R."/>
        </authorList>
    </citation>
    <scope>NUCLEOTIDE SEQUENCE [LARGE SCALE GENOMIC DNA]</scope>
    <source>
        <strain evidence="14 15">YC6258</strain>
    </source>
</reference>
<dbReference type="STRING" id="1445510.YC6258_00907"/>
<proteinExistence type="inferred from homology"/>
<protein>
    <recommendedName>
        <fullName evidence="12 13">4-hydroxybenzoate octaprenyltransferase</fullName>
        <ecNumber evidence="12 13">2.5.1.39</ecNumber>
    </recommendedName>
    <alternativeName>
        <fullName evidence="12">4-HB polyprenyltransferase</fullName>
    </alternativeName>
</protein>
<evidence type="ECO:0000256" key="12">
    <source>
        <dbReference type="HAMAP-Rule" id="MF_01635"/>
    </source>
</evidence>
<keyword evidence="11 12" id="KW-0472">Membrane</keyword>
<comment type="pathway">
    <text evidence="12">Cofactor biosynthesis; ubiquinone biosynthesis.</text>
</comment>
<dbReference type="HAMAP" id="MF_01635">
    <property type="entry name" value="UbiA"/>
    <property type="match status" value="1"/>
</dbReference>
<keyword evidence="15" id="KW-1185">Reference proteome</keyword>
<dbReference type="PROSITE" id="PS00943">
    <property type="entry name" value="UBIA"/>
    <property type="match status" value="1"/>
</dbReference>
<evidence type="ECO:0000313" key="15">
    <source>
        <dbReference type="Proteomes" id="UP000032266"/>
    </source>
</evidence>
<dbReference type="HOGENOM" id="CLU_034879_1_0_6"/>
<feature type="transmembrane region" description="Helical" evidence="12">
    <location>
        <begin position="209"/>
        <end position="230"/>
    </location>
</feature>
<dbReference type="PATRIC" id="fig|1445510.3.peg.889"/>
<dbReference type="FunFam" id="1.20.120.1780:FF:000001">
    <property type="entry name" value="4-hydroxybenzoate octaprenyltransferase"/>
    <property type="match status" value="1"/>
</dbReference>
<dbReference type="GO" id="GO:0005886">
    <property type="term" value="C:plasma membrane"/>
    <property type="evidence" value="ECO:0007669"/>
    <property type="project" value="UniProtKB-SubCell"/>
</dbReference>
<name>A0A0C5VEH3_9GAMM</name>
<evidence type="ECO:0000313" key="14">
    <source>
        <dbReference type="EMBL" id="AJQ92957.1"/>
    </source>
</evidence>
<feature type="transmembrane region" description="Helical" evidence="12">
    <location>
        <begin position="117"/>
        <end position="134"/>
    </location>
</feature>
<evidence type="ECO:0000256" key="5">
    <source>
        <dbReference type="ARBA" id="ARBA00022519"/>
    </source>
</evidence>
<keyword evidence="9 12" id="KW-0460">Magnesium</keyword>
<evidence type="ECO:0000256" key="1">
    <source>
        <dbReference type="ARBA" id="ARBA00001946"/>
    </source>
</evidence>
<evidence type="ECO:0000256" key="3">
    <source>
        <dbReference type="ARBA" id="ARBA00005985"/>
    </source>
</evidence>
<comment type="cofactor">
    <cofactor evidence="1 12">
        <name>Mg(2+)</name>
        <dbReference type="ChEBI" id="CHEBI:18420"/>
    </cofactor>
</comment>